<protein>
    <recommendedName>
        <fullName evidence="6">Alpha-L-rhamnosidase six-hairpin glycosidase domain-containing protein</fullName>
    </recommendedName>
</protein>
<keyword evidence="1" id="KW-0732">Signal</keyword>
<dbReference type="AlphaFoldDB" id="A0A174NK11"/>
<proteinExistence type="predicted"/>
<dbReference type="GO" id="GO:0005975">
    <property type="term" value="P:carbohydrate metabolic process"/>
    <property type="evidence" value="ECO:0007669"/>
    <property type="project" value="InterPro"/>
</dbReference>
<dbReference type="EMBL" id="CZAI01000006">
    <property type="protein sequence ID" value="CUP62820.1"/>
    <property type="molecule type" value="Genomic_DNA"/>
</dbReference>
<dbReference type="Proteomes" id="UP000095657">
    <property type="component" value="Unassembled WGS sequence"/>
</dbReference>
<reference evidence="4 5" key="1">
    <citation type="submission" date="2015-09" db="EMBL/GenBank/DDBJ databases">
        <authorList>
            <consortium name="Pathogen Informatics"/>
        </authorList>
    </citation>
    <scope>NUCLEOTIDE SEQUENCE [LARGE SCALE GENOMIC DNA]</scope>
    <source>
        <strain evidence="3 4">2789STDY5834880</strain>
        <strain evidence="2 5">2789STDY5834946</strain>
    </source>
</reference>
<evidence type="ECO:0000313" key="2">
    <source>
        <dbReference type="EMBL" id="CUP46958.1"/>
    </source>
</evidence>
<feature type="chain" id="PRO_5014252225" description="Alpha-L-rhamnosidase six-hairpin glycosidase domain-containing protein" evidence="1">
    <location>
        <begin position="20"/>
        <end position="795"/>
    </location>
</feature>
<dbReference type="RefSeq" id="WP_055172443.1">
    <property type="nucleotide sequence ID" value="NZ_CP081920.1"/>
</dbReference>
<sequence>MIKNYFLLGSLLCSMGAFSQSTVWKHTGWEARISDKGYLEQIIFKDKKGNDTIPFFRSGQGNCGPSFYAEISGKEITAAWIPDGYLSYRSTIDQVECRLTYQSWKGQPALKVTLENKGNVPFQPTKAGLKLGIDTYMDKYPDWFGKYFPTLMRNEKTHFYGYLQTPAGHALGIVSPQPVASWSVAYNLGYQDPPPHWFMGHRIESLNLDLMNALPLPERNPQDLWMLKQGEIKSWTIVLMDINPLGEFEHVIHKATGIPMISIDRTTYVPGETASFEVLSGSKDIKVLDDKGQELKVNIRTQGEGVKQVSCVLPDVGLYTVRVRDNGKETEGILSVHHDWKWTMEQARRNALKYHQKVTSHIESWYGFHSSFIAAQYFPDEQLDKALRDRFDYLFGLLHDQQKMEPKYHASRIQNTSGTIGLLVDKYQAYGDIADLQKASRLADWLMNNWQREDGAYVNHHIIYTSVIYVAKSMLELTLVERELGKKNTVWAEAAERHYQSAKRAIDQLVASQGDFETEGELTFEDGMISCSALQIGMLGLMQKDEKVRKHYTDAMLQILESHDCLTQLRVPDARRRGGTMRYWEAQYDVQMLPNMFNSPHGWSGWRGYATYYAYLLTGEERWLKETYNAMGAFSHLIDYRTGNLRWAFVVDPYLKVKQACSADTHVTQDSLSFGNPHPELYDTREFIIGEQYVNMVSDWQTINTQDNDVHEVFKCIAESMLTNAFIVERPDGSVVGYNCTIEKQGNKLKVKANERQITNLHCNLKHPFTVVFDKVDKVLEANYLGWAFGTDIYQ</sequence>
<dbReference type="InterPro" id="IPR008928">
    <property type="entry name" value="6-hairpin_glycosidase_sf"/>
</dbReference>
<gene>
    <name evidence="3" type="ORF">ERS852494_02679</name>
    <name evidence="2" type="ORF">ERS852558_00291</name>
</gene>
<feature type="signal peptide" evidence="1">
    <location>
        <begin position="1"/>
        <end position="19"/>
    </location>
</feature>
<evidence type="ECO:0000256" key="1">
    <source>
        <dbReference type="SAM" id="SignalP"/>
    </source>
</evidence>
<accession>A0A174NK11</accession>
<evidence type="ECO:0000313" key="5">
    <source>
        <dbReference type="Proteomes" id="UP000095725"/>
    </source>
</evidence>
<evidence type="ECO:0008006" key="6">
    <source>
        <dbReference type="Google" id="ProtNLM"/>
    </source>
</evidence>
<evidence type="ECO:0000313" key="3">
    <source>
        <dbReference type="EMBL" id="CUP62820.1"/>
    </source>
</evidence>
<evidence type="ECO:0000313" key="4">
    <source>
        <dbReference type="Proteomes" id="UP000095657"/>
    </source>
</evidence>
<dbReference type="EMBL" id="CZBL01000001">
    <property type="protein sequence ID" value="CUP46958.1"/>
    <property type="molecule type" value="Genomic_DNA"/>
</dbReference>
<dbReference type="SUPFAM" id="SSF48208">
    <property type="entry name" value="Six-hairpin glycosidases"/>
    <property type="match status" value="1"/>
</dbReference>
<dbReference type="Proteomes" id="UP000095725">
    <property type="component" value="Unassembled WGS sequence"/>
</dbReference>
<organism evidence="2 5">
    <name type="scientific">Bacteroides caccae</name>
    <dbReference type="NCBI Taxonomy" id="47678"/>
    <lineage>
        <taxon>Bacteria</taxon>
        <taxon>Pseudomonadati</taxon>
        <taxon>Bacteroidota</taxon>
        <taxon>Bacteroidia</taxon>
        <taxon>Bacteroidales</taxon>
        <taxon>Bacteroidaceae</taxon>
        <taxon>Bacteroides</taxon>
    </lineage>
</organism>
<name>A0A174NK11_9BACE</name>